<feature type="domain" description="Aminoglycoside phosphotransferase" evidence="1">
    <location>
        <begin position="96"/>
        <end position="252"/>
    </location>
</feature>
<reference evidence="2 3" key="1">
    <citation type="journal article" date="2018" name="Nat. Ecol. Evol.">
        <title>Pezizomycetes genomes reveal the molecular basis of ectomycorrhizal truffle lifestyle.</title>
        <authorList>
            <person name="Murat C."/>
            <person name="Payen T."/>
            <person name="Noel B."/>
            <person name="Kuo A."/>
            <person name="Morin E."/>
            <person name="Chen J."/>
            <person name="Kohler A."/>
            <person name="Krizsan K."/>
            <person name="Balestrini R."/>
            <person name="Da Silva C."/>
            <person name="Montanini B."/>
            <person name="Hainaut M."/>
            <person name="Levati E."/>
            <person name="Barry K.W."/>
            <person name="Belfiori B."/>
            <person name="Cichocki N."/>
            <person name="Clum A."/>
            <person name="Dockter R.B."/>
            <person name="Fauchery L."/>
            <person name="Guy J."/>
            <person name="Iotti M."/>
            <person name="Le Tacon F."/>
            <person name="Lindquist E.A."/>
            <person name="Lipzen A."/>
            <person name="Malagnac F."/>
            <person name="Mello A."/>
            <person name="Molinier V."/>
            <person name="Miyauchi S."/>
            <person name="Poulain J."/>
            <person name="Riccioni C."/>
            <person name="Rubini A."/>
            <person name="Sitrit Y."/>
            <person name="Splivallo R."/>
            <person name="Traeger S."/>
            <person name="Wang M."/>
            <person name="Zifcakova L."/>
            <person name="Wipf D."/>
            <person name="Zambonelli A."/>
            <person name="Paolocci F."/>
            <person name="Nowrousian M."/>
            <person name="Ottonello S."/>
            <person name="Baldrian P."/>
            <person name="Spatafora J.W."/>
            <person name="Henrissat B."/>
            <person name="Nagy L.G."/>
            <person name="Aury J.M."/>
            <person name="Wincker P."/>
            <person name="Grigoriev I.V."/>
            <person name="Bonfante P."/>
            <person name="Martin F.M."/>
        </authorList>
    </citation>
    <scope>NUCLEOTIDE SEQUENCE [LARGE SCALE GENOMIC DNA]</scope>
    <source>
        <strain evidence="2 3">120613-1</strain>
    </source>
</reference>
<dbReference type="InterPro" id="IPR002575">
    <property type="entry name" value="Aminoglycoside_PTrfase"/>
</dbReference>
<dbReference type="InterPro" id="IPR011009">
    <property type="entry name" value="Kinase-like_dom_sf"/>
</dbReference>
<name>A0A3N4JHP5_9PEZI</name>
<dbReference type="EMBL" id="ML120401">
    <property type="protein sequence ID" value="RPA97786.1"/>
    <property type="molecule type" value="Genomic_DNA"/>
</dbReference>
<dbReference type="AlphaFoldDB" id="A0A3N4JHP5"/>
<sequence length="307" mass="34680">MSMTPRARIIQSPTRRVPPPVHPLRHHAVIIRTHSSEDCTRQLFDLGNGRLYKLRPHKHGVFESDIHDLIRSATNIPIPTIYYEWVTTEGSNSSGRGGVHVHHMIMEKVQGEALHNVWPYLNPQDKGRLVSQLINYLNELHRITSPSVCAYNGGPLANDQGFLFDRGYVTQGPLSDEDSIWLAMTHHLQHSPSNTVQQTLINLRAIMPDCLPAVLAHMDLRTSNILVRGGNIVGIVGWEHAAFYPRWMEDVKFRYMRSDPELEFVAAVANCMTAYPAAIRFMGILTALRSTNPQMVDLAIAELRNQT</sequence>
<dbReference type="PANTHER" id="PTHR21310">
    <property type="entry name" value="AMINOGLYCOSIDE PHOSPHOTRANSFERASE-RELATED-RELATED"/>
    <property type="match status" value="1"/>
</dbReference>
<dbReference type="OrthoDB" id="8300194at2759"/>
<dbReference type="PANTHER" id="PTHR21310:SF15">
    <property type="entry name" value="AMINOGLYCOSIDE PHOSPHOTRANSFERASE DOMAIN-CONTAINING PROTEIN"/>
    <property type="match status" value="1"/>
</dbReference>
<dbReference type="SUPFAM" id="SSF56112">
    <property type="entry name" value="Protein kinase-like (PK-like)"/>
    <property type="match status" value="1"/>
</dbReference>
<dbReference type="GO" id="GO:0016301">
    <property type="term" value="F:kinase activity"/>
    <property type="evidence" value="ECO:0007669"/>
    <property type="project" value="UniProtKB-KW"/>
</dbReference>
<protein>
    <submittedName>
        <fullName evidence="2">Kinase-like protein</fullName>
    </submittedName>
</protein>
<keyword evidence="2" id="KW-0808">Transferase</keyword>
<keyword evidence="2" id="KW-0418">Kinase</keyword>
<organism evidence="2 3">
    <name type="scientific">Choiromyces venosus 120613-1</name>
    <dbReference type="NCBI Taxonomy" id="1336337"/>
    <lineage>
        <taxon>Eukaryota</taxon>
        <taxon>Fungi</taxon>
        <taxon>Dikarya</taxon>
        <taxon>Ascomycota</taxon>
        <taxon>Pezizomycotina</taxon>
        <taxon>Pezizomycetes</taxon>
        <taxon>Pezizales</taxon>
        <taxon>Tuberaceae</taxon>
        <taxon>Choiromyces</taxon>
    </lineage>
</organism>
<dbReference type="Proteomes" id="UP000276215">
    <property type="component" value="Unassembled WGS sequence"/>
</dbReference>
<dbReference type="Gene3D" id="3.90.1200.10">
    <property type="match status" value="1"/>
</dbReference>
<proteinExistence type="predicted"/>
<evidence type="ECO:0000259" key="1">
    <source>
        <dbReference type="Pfam" id="PF01636"/>
    </source>
</evidence>
<keyword evidence="3" id="KW-1185">Reference proteome</keyword>
<evidence type="ECO:0000313" key="3">
    <source>
        <dbReference type="Proteomes" id="UP000276215"/>
    </source>
</evidence>
<gene>
    <name evidence="2" type="ORF">L873DRAFT_1809247</name>
</gene>
<dbReference type="CDD" id="cd05120">
    <property type="entry name" value="APH_ChoK_like"/>
    <property type="match status" value="1"/>
</dbReference>
<dbReference type="Pfam" id="PF01636">
    <property type="entry name" value="APH"/>
    <property type="match status" value="1"/>
</dbReference>
<dbReference type="STRING" id="1336337.A0A3N4JHP5"/>
<accession>A0A3N4JHP5</accession>
<evidence type="ECO:0000313" key="2">
    <source>
        <dbReference type="EMBL" id="RPA97786.1"/>
    </source>
</evidence>
<dbReference type="InterPro" id="IPR051678">
    <property type="entry name" value="AGP_Transferase"/>
</dbReference>